<feature type="signal peptide" evidence="3">
    <location>
        <begin position="1"/>
        <end position="23"/>
    </location>
</feature>
<dbReference type="PANTHER" id="PTHR12203">
    <property type="entry name" value="KDEL LYS-ASP-GLU-LEU CONTAINING - RELATED"/>
    <property type="match status" value="1"/>
</dbReference>
<evidence type="ECO:0000256" key="3">
    <source>
        <dbReference type="SAM" id="SignalP"/>
    </source>
</evidence>
<accession>A0A8J4GEF9</accession>
<evidence type="ECO:0000259" key="4">
    <source>
        <dbReference type="Pfam" id="PF05686"/>
    </source>
</evidence>
<keyword evidence="2" id="KW-0808">Transferase</keyword>
<evidence type="ECO:0000256" key="2">
    <source>
        <dbReference type="ARBA" id="ARBA00022679"/>
    </source>
</evidence>
<dbReference type="AlphaFoldDB" id="A0A8J4GEF9"/>
<reference evidence="5" key="1">
    <citation type="journal article" date="2021" name="Proc. Natl. Acad. Sci. U.S.A.">
        <title>Three genomes in the algal genus Volvox reveal the fate of a haploid sex-determining region after a transition to homothallism.</title>
        <authorList>
            <person name="Yamamoto K."/>
            <person name="Hamaji T."/>
            <person name="Kawai-Toyooka H."/>
            <person name="Matsuzaki R."/>
            <person name="Takahashi F."/>
            <person name="Nishimura Y."/>
            <person name="Kawachi M."/>
            <person name="Noguchi H."/>
            <person name="Minakuchi Y."/>
            <person name="Umen J.G."/>
            <person name="Toyoda A."/>
            <person name="Nozaki H."/>
        </authorList>
    </citation>
    <scope>NUCLEOTIDE SEQUENCE</scope>
    <source>
        <strain evidence="5">NIES-3785</strain>
    </source>
</reference>
<evidence type="ECO:0000256" key="1">
    <source>
        <dbReference type="ARBA" id="ARBA00010118"/>
    </source>
</evidence>
<comment type="caution">
    <text evidence="5">The sequence shown here is derived from an EMBL/GenBank/DDBJ whole genome shotgun (WGS) entry which is preliminary data.</text>
</comment>
<dbReference type="Pfam" id="PF05686">
    <property type="entry name" value="Glyco_transf_90"/>
    <property type="match status" value="1"/>
</dbReference>
<feature type="domain" description="Glycosyl transferase CAP10" evidence="4">
    <location>
        <begin position="301"/>
        <end position="388"/>
    </location>
</feature>
<evidence type="ECO:0000313" key="5">
    <source>
        <dbReference type="EMBL" id="GIM05289.1"/>
    </source>
</evidence>
<dbReference type="Proteomes" id="UP000722791">
    <property type="component" value="Unassembled WGS sequence"/>
</dbReference>
<keyword evidence="3" id="KW-0732">Signal</keyword>
<sequence length="426" mass="47981">MKIITFKCLIVLKLLFIILKVCAEQQEGSSASDPEVQYIADKPGWDRAWTHAALEPLYNTSLYPDVDVFRARVRFPSALGIANQLRKYHLNSTRVKRGTAVVVVRAGTVYGITFEDFSPAFRIRLDSVVSELQRYQDGGYIKLEDTVFILNTRDVPVCTLGYCLAPLFSYIKDIRNGRPYSDDLLVPLMSYPFEKLVDYPLDKKIPQGVMASYMDEAVGTESTCRSLVHRFARADVAGDYIKILDSELLTATSKDSRDRSAAKVAHVSGIVAPPPPPDQLVRYSLVMSCDYQTANPGLASLLHTNSLVLKGRSSWYEYYYRALENGVHFVEFEPGFAEEEVKDALKPGAQAKVRAMVEAAQRFAYKYLSQRSRALFFEKAISEYNKLFGPGYMKATVADLPADRSIQMRDIMALKMYPSSWRQGLA</sequence>
<organism evidence="5 6">
    <name type="scientific">Volvox reticuliferus</name>
    <dbReference type="NCBI Taxonomy" id="1737510"/>
    <lineage>
        <taxon>Eukaryota</taxon>
        <taxon>Viridiplantae</taxon>
        <taxon>Chlorophyta</taxon>
        <taxon>core chlorophytes</taxon>
        <taxon>Chlorophyceae</taxon>
        <taxon>CS clade</taxon>
        <taxon>Chlamydomonadales</taxon>
        <taxon>Volvocaceae</taxon>
        <taxon>Volvox</taxon>
    </lineage>
</organism>
<dbReference type="EMBL" id="BNCQ01000018">
    <property type="protein sequence ID" value="GIM05289.1"/>
    <property type="molecule type" value="Genomic_DNA"/>
</dbReference>
<dbReference type="GO" id="GO:0016740">
    <property type="term" value="F:transferase activity"/>
    <property type="evidence" value="ECO:0007669"/>
    <property type="project" value="UniProtKB-KW"/>
</dbReference>
<dbReference type="InterPro" id="IPR006598">
    <property type="entry name" value="CAP10"/>
</dbReference>
<dbReference type="PANTHER" id="PTHR12203:SF35">
    <property type="entry name" value="PROTEIN O-GLUCOSYLTRANSFERASE 1"/>
    <property type="match status" value="1"/>
</dbReference>
<comment type="similarity">
    <text evidence="1">Belongs to the glycosyltransferase 90 family.</text>
</comment>
<evidence type="ECO:0000313" key="6">
    <source>
        <dbReference type="Proteomes" id="UP000722791"/>
    </source>
</evidence>
<dbReference type="InterPro" id="IPR051091">
    <property type="entry name" value="O-Glucosyltr/Glycosyltrsf_90"/>
</dbReference>
<name>A0A8J4GEF9_9CHLO</name>
<gene>
    <name evidence="5" type="ORF">Vretimale_9745</name>
</gene>
<proteinExistence type="inferred from homology"/>
<protein>
    <recommendedName>
        <fullName evidence="4">Glycosyl transferase CAP10 domain-containing protein</fullName>
    </recommendedName>
</protein>
<feature type="chain" id="PRO_5035275683" description="Glycosyl transferase CAP10 domain-containing protein" evidence="3">
    <location>
        <begin position="24"/>
        <end position="426"/>
    </location>
</feature>